<sequence>MAAAPGRATRALGEARAEARSPGEGGRLVIWNTFFHYEEEAERGRIERLFRCRSAPAPLWAQRPGRTCPGPAAGAEARHAQPRVAATLGAGPPGAVEWRTTVLLRNVPYLLSRGMLVELLDSQGLKGQYDLVYMPRDFNRAQTLGYAVVNAVDPQIALRLFRVLNGFQSWPLKCRRKVCAVDWCHRQGLQSNLGFLRNSSIMHESVPEDFKPMFFLQGNQVPFPASTKRLRNWKRLRHRAGR</sequence>
<dbReference type="InterPro" id="IPR007201">
    <property type="entry name" value="Mei2-like_Rrm_C"/>
</dbReference>
<name>A0ABN9UGN5_9DINO</name>
<dbReference type="Proteomes" id="UP001189429">
    <property type="component" value="Unassembled WGS sequence"/>
</dbReference>
<protein>
    <recommendedName>
        <fullName evidence="1">Mei2-like C-terminal RNA recognition motif domain-containing protein</fullName>
    </recommendedName>
</protein>
<evidence type="ECO:0000313" key="2">
    <source>
        <dbReference type="EMBL" id="CAK0858105.1"/>
    </source>
</evidence>
<comment type="caution">
    <text evidence="2">The sequence shown here is derived from an EMBL/GenBank/DDBJ whole genome shotgun (WGS) entry which is preliminary data.</text>
</comment>
<organism evidence="2 3">
    <name type="scientific">Prorocentrum cordatum</name>
    <dbReference type="NCBI Taxonomy" id="2364126"/>
    <lineage>
        <taxon>Eukaryota</taxon>
        <taxon>Sar</taxon>
        <taxon>Alveolata</taxon>
        <taxon>Dinophyceae</taxon>
        <taxon>Prorocentrales</taxon>
        <taxon>Prorocentraceae</taxon>
        <taxon>Prorocentrum</taxon>
    </lineage>
</organism>
<feature type="domain" description="Mei2-like C-terminal RNA recognition motif" evidence="1">
    <location>
        <begin position="99"/>
        <end position="190"/>
    </location>
</feature>
<proteinExistence type="predicted"/>
<dbReference type="InterPro" id="IPR035979">
    <property type="entry name" value="RBD_domain_sf"/>
</dbReference>
<accession>A0ABN9UGN5</accession>
<reference evidence="2" key="1">
    <citation type="submission" date="2023-10" db="EMBL/GenBank/DDBJ databases">
        <authorList>
            <person name="Chen Y."/>
            <person name="Shah S."/>
            <person name="Dougan E. K."/>
            <person name="Thang M."/>
            <person name="Chan C."/>
        </authorList>
    </citation>
    <scope>NUCLEOTIDE SEQUENCE [LARGE SCALE GENOMIC DNA]</scope>
</reference>
<gene>
    <name evidence="2" type="ORF">PCOR1329_LOCUS47995</name>
</gene>
<dbReference type="SUPFAM" id="SSF54928">
    <property type="entry name" value="RNA-binding domain, RBD"/>
    <property type="match status" value="1"/>
</dbReference>
<dbReference type="Pfam" id="PF04059">
    <property type="entry name" value="RRM_2"/>
    <property type="match status" value="1"/>
</dbReference>
<evidence type="ECO:0000313" key="3">
    <source>
        <dbReference type="Proteomes" id="UP001189429"/>
    </source>
</evidence>
<keyword evidence="3" id="KW-1185">Reference proteome</keyword>
<dbReference type="EMBL" id="CAUYUJ010015787">
    <property type="protein sequence ID" value="CAK0858105.1"/>
    <property type="molecule type" value="Genomic_DNA"/>
</dbReference>
<evidence type="ECO:0000259" key="1">
    <source>
        <dbReference type="Pfam" id="PF04059"/>
    </source>
</evidence>